<dbReference type="AlphaFoldDB" id="A0AAD0ICH4"/>
<accession>A0AAD0ICH4</accession>
<evidence type="ECO:0000313" key="2">
    <source>
        <dbReference type="EMBL" id="AVX26203.1"/>
    </source>
</evidence>
<dbReference type="EMBL" id="CP028490">
    <property type="protein sequence ID" value="AVX26203.1"/>
    <property type="molecule type" value="Genomic_DNA"/>
</dbReference>
<reference evidence="2 3" key="1">
    <citation type="submission" date="2018-04" db="EMBL/GenBank/DDBJ databases">
        <authorList>
            <person name="Cha J.-S."/>
        </authorList>
    </citation>
    <scope>NUCLEOTIDE SEQUENCE [LARGE SCALE GENOMIC DNA]</scope>
    <source>
        <strain evidence="2 3">LMG5095</strain>
    </source>
</reference>
<name>A0AAD0ICH4_PSESX</name>
<dbReference type="InterPro" id="IPR025359">
    <property type="entry name" value="SduA_C"/>
</dbReference>
<dbReference type="Pfam" id="PF14082">
    <property type="entry name" value="SduA_C"/>
    <property type="match status" value="1"/>
</dbReference>
<gene>
    <name evidence="2" type="ORF">DA456_23970</name>
</gene>
<protein>
    <submittedName>
        <fullName evidence="2">DUF4263 domain-containing protein</fullName>
    </submittedName>
</protein>
<evidence type="ECO:0000313" key="3">
    <source>
        <dbReference type="Proteomes" id="UP000240475"/>
    </source>
</evidence>
<sequence length="432" mass="47865">MPQFNDLTRELTSFIGGTKLGGIRVFHDFSWADKFDRKTFKNGLRLASLVKSDCPLASVPSLILLSGPSVTEGIISEPPNYALVINIDSYIASATPDAAAAYFTLRRSADTRLEITTVLARDSALRDDVVINHLTSSYVMRWIGANPTRAAEIRSLLDQAERELPPADTNLADPAQAVELLNRLEAVPETLVAAMLAVLTRLANGSAEHQNTLLQLILGTTEGRNIAAFEMGNRIAERIQDIRDALRAYEALINNSTTTETDTHEFIIDNPWLLGSDYIKTRHEQPLSRGRVDSLLEKYDGHHDLMELKSPNHRIIISTSEGATASSPTQFKLSLELSNAIAQVSRYLFLLDRDNQFLASEYGIQNAKHPKAFILIGKSSDCSQSELDTLQQLNKSLHRIEVLPFDTLIIKCDAMLAYLERATGFSDTLVEL</sequence>
<proteinExistence type="predicted"/>
<dbReference type="Proteomes" id="UP000240475">
    <property type="component" value="Chromosome"/>
</dbReference>
<feature type="domain" description="Shedu protein SduA C-terminal" evidence="1">
    <location>
        <begin position="258"/>
        <end position="409"/>
    </location>
</feature>
<evidence type="ECO:0000259" key="1">
    <source>
        <dbReference type="Pfam" id="PF14082"/>
    </source>
</evidence>
<organism evidence="2 3">
    <name type="scientific">Pseudomonas syringae pv. atrofaciens</name>
    <dbReference type="NCBI Taxonomy" id="192087"/>
    <lineage>
        <taxon>Bacteria</taxon>
        <taxon>Pseudomonadati</taxon>
        <taxon>Pseudomonadota</taxon>
        <taxon>Gammaproteobacteria</taxon>
        <taxon>Pseudomonadales</taxon>
        <taxon>Pseudomonadaceae</taxon>
        <taxon>Pseudomonas</taxon>
        <taxon>Pseudomonas syringae</taxon>
    </lineage>
</organism>
<dbReference type="RefSeq" id="WP_080392783.1">
    <property type="nucleotide sequence ID" value="NZ_CP028490.1"/>
</dbReference>